<protein>
    <submittedName>
        <fullName evidence="2">Uncharacterized protein</fullName>
    </submittedName>
</protein>
<dbReference type="AlphaFoldDB" id="A0A428QF27"/>
<reference evidence="2 3" key="1">
    <citation type="submission" date="2017-06" db="EMBL/GenBank/DDBJ databases">
        <title>Comparative genomic analysis of Ambrosia Fusariam Clade fungi.</title>
        <authorList>
            <person name="Stajich J.E."/>
            <person name="Carrillo J."/>
            <person name="Kijimoto T."/>
            <person name="Eskalen A."/>
            <person name="O'Donnell K."/>
            <person name="Kasson M."/>
        </authorList>
    </citation>
    <scope>NUCLEOTIDE SEQUENCE [LARGE SCALE GENOMIC DNA]</scope>
    <source>
        <strain evidence="2 3">NRRL62584</strain>
    </source>
</reference>
<organism evidence="2 3">
    <name type="scientific">Fusarium duplospermum</name>
    <dbReference type="NCBI Taxonomy" id="1325734"/>
    <lineage>
        <taxon>Eukaryota</taxon>
        <taxon>Fungi</taxon>
        <taxon>Dikarya</taxon>
        <taxon>Ascomycota</taxon>
        <taxon>Pezizomycotina</taxon>
        <taxon>Sordariomycetes</taxon>
        <taxon>Hypocreomycetidae</taxon>
        <taxon>Hypocreales</taxon>
        <taxon>Nectriaceae</taxon>
        <taxon>Fusarium</taxon>
        <taxon>Fusarium solani species complex</taxon>
    </lineage>
</organism>
<gene>
    <name evidence="2" type="ORF">CEP54_004994</name>
</gene>
<accession>A0A428QF27</accession>
<evidence type="ECO:0000313" key="3">
    <source>
        <dbReference type="Proteomes" id="UP000288168"/>
    </source>
</evidence>
<dbReference type="EMBL" id="NKCI01000036">
    <property type="protein sequence ID" value="RSL63907.1"/>
    <property type="molecule type" value="Genomic_DNA"/>
</dbReference>
<dbReference type="Proteomes" id="UP000288168">
    <property type="component" value="Unassembled WGS sequence"/>
</dbReference>
<keyword evidence="3" id="KW-1185">Reference proteome</keyword>
<name>A0A428QF27_9HYPO</name>
<evidence type="ECO:0000256" key="1">
    <source>
        <dbReference type="SAM" id="MobiDB-lite"/>
    </source>
</evidence>
<feature type="compositionally biased region" description="Basic and acidic residues" evidence="1">
    <location>
        <begin position="1"/>
        <end position="13"/>
    </location>
</feature>
<feature type="region of interest" description="Disordered" evidence="1">
    <location>
        <begin position="1"/>
        <end position="21"/>
    </location>
</feature>
<proteinExistence type="predicted"/>
<sequence>MRDGVSERTDAASRRSTGIRQLPTGITTVDSAGTLGQKRIAAAAASSHRLLMRCSPLASSLSGGRAGEARWLNRRASFLVRSLQIGSLACPPIMS</sequence>
<evidence type="ECO:0000313" key="2">
    <source>
        <dbReference type="EMBL" id="RSL63907.1"/>
    </source>
</evidence>
<comment type="caution">
    <text evidence="2">The sequence shown here is derived from an EMBL/GenBank/DDBJ whole genome shotgun (WGS) entry which is preliminary data.</text>
</comment>